<organism evidence="7">
    <name type="scientific">hydrothermal vent metagenome</name>
    <dbReference type="NCBI Taxonomy" id="652676"/>
    <lineage>
        <taxon>unclassified sequences</taxon>
        <taxon>metagenomes</taxon>
        <taxon>ecological metagenomes</taxon>
    </lineage>
</organism>
<feature type="domain" description="Lipopolysaccharide assembly protein A" evidence="6">
    <location>
        <begin position="23"/>
        <end position="81"/>
    </location>
</feature>
<dbReference type="AlphaFoldDB" id="A0A3B0XNV8"/>
<keyword evidence="1" id="KW-1003">Cell membrane</keyword>
<sequence length="93" mass="10483">MIRFISWLVFLLMVVLIAAFVSKNAEPVSIDLFLYQASLPLAVLLLVALFIGVVLGFMFNIVALLSQKRKYYQLKNKKETLHGLSGVLNEPDK</sequence>
<keyword evidence="2 5" id="KW-0812">Transmembrane</keyword>
<evidence type="ECO:0000259" key="6">
    <source>
        <dbReference type="Pfam" id="PF06305"/>
    </source>
</evidence>
<evidence type="ECO:0000256" key="2">
    <source>
        <dbReference type="ARBA" id="ARBA00022692"/>
    </source>
</evidence>
<dbReference type="GO" id="GO:0005886">
    <property type="term" value="C:plasma membrane"/>
    <property type="evidence" value="ECO:0007669"/>
    <property type="project" value="InterPro"/>
</dbReference>
<evidence type="ECO:0000313" key="7">
    <source>
        <dbReference type="EMBL" id="VAW66410.1"/>
    </source>
</evidence>
<gene>
    <name evidence="7" type="ORF">MNBD_GAMMA09-342</name>
</gene>
<name>A0A3B0XNV8_9ZZZZ</name>
<accession>A0A3B0XNV8</accession>
<evidence type="ECO:0000256" key="5">
    <source>
        <dbReference type="SAM" id="Phobius"/>
    </source>
</evidence>
<dbReference type="EMBL" id="UOFI01000075">
    <property type="protein sequence ID" value="VAW66410.1"/>
    <property type="molecule type" value="Genomic_DNA"/>
</dbReference>
<dbReference type="Pfam" id="PF06305">
    <property type="entry name" value="LapA_dom"/>
    <property type="match status" value="1"/>
</dbReference>
<keyword evidence="3 5" id="KW-1133">Transmembrane helix</keyword>
<evidence type="ECO:0000256" key="3">
    <source>
        <dbReference type="ARBA" id="ARBA00022989"/>
    </source>
</evidence>
<proteinExistence type="predicted"/>
<feature type="transmembrane region" description="Helical" evidence="5">
    <location>
        <begin position="41"/>
        <end position="65"/>
    </location>
</feature>
<keyword evidence="4 5" id="KW-0472">Membrane</keyword>
<reference evidence="7" key="1">
    <citation type="submission" date="2018-06" db="EMBL/GenBank/DDBJ databases">
        <authorList>
            <person name="Zhirakovskaya E."/>
        </authorList>
    </citation>
    <scope>NUCLEOTIDE SEQUENCE</scope>
</reference>
<evidence type="ECO:0000256" key="4">
    <source>
        <dbReference type="ARBA" id="ARBA00023136"/>
    </source>
</evidence>
<dbReference type="InterPro" id="IPR010445">
    <property type="entry name" value="LapA_dom"/>
</dbReference>
<protein>
    <recommendedName>
        <fullName evidence="6">Lipopolysaccharide assembly protein A domain-containing protein</fullName>
    </recommendedName>
</protein>
<evidence type="ECO:0000256" key="1">
    <source>
        <dbReference type="ARBA" id="ARBA00022475"/>
    </source>
</evidence>